<evidence type="ECO:0000313" key="1">
    <source>
        <dbReference type="EMBL" id="GKX68557.1"/>
    </source>
</evidence>
<keyword evidence="2" id="KW-1185">Reference proteome</keyword>
<reference evidence="1" key="1">
    <citation type="journal article" date="2025" name="Int. J. Syst. Evol. Microbiol.">
        <title>Inconstantimicrobium mannanitabidum sp. nov., a novel member of the family Clostridiaceae isolated from anoxic soil under the treatment of reductive soil disinfestation.</title>
        <authorList>
            <person name="Ueki A."/>
            <person name="Tonouchi A."/>
            <person name="Honma S."/>
            <person name="Kaku N."/>
            <person name="Ueki K."/>
        </authorList>
    </citation>
    <scope>NUCLEOTIDE SEQUENCE</scope>
    <source>
        <strain evidence="1">TW13</strain>
    </source>
</reference>
<comment type="caution">
    <text evidence="1">The sequence shown here is derived from an EMBL/GenBank/DDBJ whole genome shotgun (WGS) entry which is preliminary data.</text>
</comment>
<gene>
    <name evidence="1" type="primary">ywzG</name>
    <name evidence="1" type="ORF">rsdtw13_38150</name>
</gene>
<dbReference type="EMBL" id="BROD01000001">
    <property type="protein sequence ID" value="GKX68557.1"/>
    <property type="molecule type" value="Genomic_DNA"/>
</dbReference>
<sequence>MSEIDNQLKKGTLAIIVLKLISEKDMYGYEIIQLLDKISEGYYRVKEGTLYPILYRLEDSGWIESYRVIPEEERKIPRKYYRITSAGREALKEQINLWIYFGRATNKALSIKFGSDINE</sequence>
<dbReference type="Proteomes" id="UP001058074">
    <property type="component" value="Unassembled WGS sequence"/>
</dbReference>
<evidence type="ECO:0000313" key="2">
    <source>
        <dbReference type="Proteomes" id="UP001058074"/>
    </source>
</evidence>
<organism evidence="1 2">
    <name type="scientific">Inconstantimicrobium mannanitabidum</name>
    <dbReference type="NCBI Taxonomy" id="1604901"/>
    <lineage>
        <taxon>Bacteria</taxon>
        <taxon>Bacillati</taxon>
        <taxon>Bacillota</taxon>
        <taxon>Clostridia</taxon>
        <taxon>Eubacteriales</taxon>
        <taxon>Clostridiaceae</taxon>
        <taxon>Inconstantimicrobium</taxon>
    </lineage>
</organism>
<protein>
    <submittedName>
        <fullName evidence="1">DNA-binding protein YwzG</fullName>
    </submittedName>
</protein>
<proteinExistence type="predicted"/>
<keyword evidence="1" id="KW-0238">DNA-binding</keyword>
<accession>A0ACB5RHL5</accession>
<name>A0ACB5RHL5_9CLOT</name>